<protein>
    <submittedName>
        <fullName evidence="3">VTT domain-containing protein</fullName>
    </submittedName>
</protein>
<gene>
    <name evidence="3" type="ORF">JIN84_02075</name>
</gene>
<evidence type="ECO:0000259" key="2">
    <source>
        <dbReference type="Pfam" id="PF09335"/>
    </source>
</evidence>
<evidence type="ECO:0000256" key="1">
    <source>
        <dbReference type="SAM" id="Phobius"/>
    </source>
</evidence>
<organism evidence="3 4">
    <name type="scientific">Luteolibacter yonseiensis</name>
    <dbReference type="NCBI Taxonomy" id="1144680"/>
    <lineage>
        <taxon>Bacteria</taxon>
        <taxon>Pseudomonadati</taxon>
        <taxon>Verrucomicrobiota</taxon>
        <taxon>Verrucomicrobiia</taxon>
        <taxon>Verrucomicrobiales</taxon>
        <taxon>Verrucomicrobiaceae</taxon>
        <taxon>Luteolibacter</taxon>
    </lineage>
</organism>
<proteinExistence type="predicted"/>
<dbReference type="InterPro" id="IPR032816">
    <property type="entry name" value="VTT_dom"/>
</dbReference>
<feature type="domain" description="VTT" evidence="2">
    <location>
        <begin position="71"/>
        <end position="177"/>
    </location>
</feature>
<name>A0A934R120_9BACT</name>
<comment type="caution">
    <text evidence="3">The sequence shown here is derived from an EMBL/GenBank/DDBJ whole genome shotgun (WGS) entry which is preliminary data.</text>
</comment>
<dbReference type="Proteomes" id="UP000600139">
    <property type="component" value="Unassembled WGS sequence"/>
</dbReference>
<feature type="transmembrane region" description="Helical" evidence="1">
    <location>
        <begin position="57"/>
        <end position="84"/>
    </location>
</feature>
<dbReference type="EMBL" id="JAENIK010000004">
    <property type="protein sequence ID" value="MBK1814381.1"/>
    <property type="molecule type" value="Genomic_DNA"/>
</dbReference>
<feature type="transmembrane region" description="Helical" evidence="1">
    <location>
        <begin position="91"/>
        <end position="110"/>
    </location>
</feature>
<keyword evidence="1" id="KW-0472">Membrane</keyword>
<keyword evidence="1" id="KW-0812">Transmembrane</keyword>
<keyword evidence="1" id="KW-1133">Transmembrane helix</keyword>
<accession>A0A934R120</accession>
<sequence>MHVIRRLLSDGRVRACGILFCLLLLVVGGIAWKTGITPGDLKSWWFSLNAYLVKNPWALFAALVILPGFPVPLSALLFTAGVVWRDQPAMACLLSLAAITLNLAWTYWAAAGPGRKVVEKLLVSTSVKIPDLPKGDHLKLILILKLTPGIPHFFQNYLLGFLRVPFLLYLPVSIICNGVIGTGIVLSGVGLADGRLMPALTGISLIAVGVVLTQLVRNWLARRKQVAG</sequence>
<evidence type="ECO:0000313" key="3">
    <source>
        <dbReference type="EMBL" id="MBK1814381.1"/>
    </source>
</evidence>
<dbReference type="Pfam" id="PF09335">
    <property type="entry name" value="VTT_dom"/>
    <property type="match status" value="1"/>
</dbReference>
<dbReference type="RefSeq" id="WP_200349347.1">
    <property type="nucleotide sequence ID" value="NZ_BAABHZ010000010.1"/>
</dbReference>
<evidence type="ECO:0000313" key="4">
    <source>
        <dbReference type="Proteomes" id="UP000600139"/>
    </source>
</evidence>
<feature type="transmembrane region" description="Helical" evidence="1">
    <location>
        <begin position="140"/>
        <end position="159"/>
    </location>
</feature>
<reference evidence="3" key="1">
    <citation type="submission" date="2021-01" db="EMBL/GenBank/DDBJ databases">
        <title>Modified the classification status of verrucomicrobia.</title>
        <authorList>
            <person name="Feng X."/>
        </authorList>
    </citation>
    <scope>NUCLEOTIDE SEQUENCE</scope>
    <source>
        <strain evidence="3">JCM 18052</strain>
    </source>
</reference>
<dbReference type="AlphaFoldDB" id="A0A934R120"/>
<feature type="transmembrane region" description="Helical" evidence="1">
    <location>
        <begin position="166"/>
        <end position="190"/>
    </location>
</feature>
<keyword evidence="4" id="KW-1185">Reference proteome</keyword>
<feature type="transmembrane region" description="Helical" evidence="1">
    <location>
        <begin position="196"/>
        <end position="216"/>
    </location>
</feature>